<organism evidence="10 11">
    <name type="scientific">Elysia crispata</name>
    <name type="common">lettuce slug</name>
    <dbReference type="NCBI Taxonomy" id="231223"/>
    <lineage>
        <taxon>Eukaryota</taxon>
        <taxon>Metazoa</taxon>
        <taxon>Spiralia</taxon>
        <taxon>Lophotrochozoa</taxon>
        <taxon>Mollusca</taxon>
        <taxon>Gastropoda</taxon>
        <taxon>Heterobranchia</taxon>
        <taxon>Euthyneura</taxon>
        <taxon>Panpulmonata</taxon>
        <taxon>Sacoglossa</taxon>
        <taxon>Placobranchoidea</taxon>
        <taxon>Plakobranchidae</taxon>
        <taxon>Elysia</taxon>
    </lineage>
</organism>
<evidence type="ECO:0008006" key="12">
    <source>
        <dbReference type="Google" id="ProtNLM"/>
    </source>
</evidence>
<evidence type="ECO:0000256" key="3">
    <source>
        <dbReference type="ARBA" id="ARBA00022692"/>
    </source>
</evidence>
<feature type="signal peptide" evidence="9">
    <location>
        <begin position="1"/>
        <end position="25"/>
    </location>
</feature>
<dbReference type="InterPro" id="IPR008795">
    <property type="entry name" value="Prominin"/>
</dbReference>
<evidence type="ECO:0000256" key="9">
    <source>
        <dbReference type="SAM" id="SignalP"/>
    </source>
</evidence>
<proteinExistence type="inferred from homology"/>
<feature type="transmembrane region" description="Helical" evidence="8">
    <location>
        <begin position="169"/>
        <end position="191"/>
    </location>
</feature>
<evidence type="ECO:0000256" key="6">
    <source>
        <dbReference type="ARBA" id="ARBA00023180"/>
    </source>
</evidence>
<feature type="coiled-coil region" evidence="7">
    <location>
        <begin position="274"/>
        <end position="301"/>
    </location>
</feature>
<dbReference type="GO" id="GO:0016020">
    <property type="term" value="C:membrane"/>
    <property type="evidence" value="ECO:0007669"/>
    <property type="project" value="UniProtKB-SubCell"/>
</dbReference>
<dbReference type="AlphaFoldDB" id="A0AAE0YF04"/>
<feature type="transmembrane region" description="Helical" evidence="8">
    <location>
        <begin position="443"/>
        <end position="469"/>
    </location>
</feature>
<name>A0AAE0YF04_9GAST</name>
<keyword evidence="4 8" id="KW-1133">Transmembrane helix</keyword>
<evidence type="ECO:0000256" key="5">
    <source>
        <dbReference type="ARBA" id="ARBA00023136"/>
    </source>
</evidence>
<comment type="similarity">
    <text evidence="2">Belongs to the prominin family.</text>
</comment>
<keyword evidence="3 8" id="KW-0812">Transmembrane</keyword>
<keyword evidence="9" id="KW-0732">Signal</keyword>
<evidence type="ECO:0000256" key="4">
    <source>
        <dbReference type="ARBA" id="ARBA00022989"/>
    </source>
</evidence>
<evidence type="ECO:0000256" key="2">
    <source>
        <dbReference type="ARBA" id="ARBA00006058"/>
    </source>
</evidence>
<feature type="transmembrane region" description="Helical" evidence="8">
    <location>
        <begin position="119"/>
        <end position="148"/>
    </location>
</feature>
<sequence length="859" mass="94305">MAKSSWFNLCVIVSFGFLWIQVCAPADLDEDVYVSDRYGNVILKDGTIRYVSPIPVGKANYSTKVKYKTKGLDTLHALARSFVKDVMPHSFPFDLLDEIVNGNFSLSEDYHEIVRQVSGLAACLVLGVVFVVALIISGCCFCCCRFLCGNCGGSGIQAYKENERCLRMGLTQALVLMLIFVFSAAVCTYVTNDTFTDALHFTNESLVTNVGDIGRFLNNTGQRFQYLVTDMYDLIHAALQKDLTNLGSLAEADIFATLRVNTVVDEIAHLDENLRLLSRRLNQTMSDMNELQGAASKLSSELGSLAGDIDATTTTTCPSLCSPNLCATLDTTALRQAAINVSGLPDLNSTSTKVETIRSKNNFTAVAFSAVSNLEGISRTIDRAAVDIKTAVNSSLVAYSDLIHSLADGVFKKMTEAFPTEDVIDESTDIVETVMEYDKYRRYFGLALSSVFLVLVLLYTAGVILGIVFYDRTALPTDRKAGSNLGGNLLLFGVVLTFILGALFMVLTIFAFLFGALLEKGCEPVQDLGYFKEFLDKGKASGYSLAEITLGVKDFELSTYNVLVGCRADLTPWIVLKMGQVVPLEKYLVYIDYLDDVTQELAKLQNVNIGMFQFATSEVSQAMADLPTIGPGDIDFVSINKVVVEQPVSVNLQDIVTQATKIRDACTSSAQTQWSSYISRMESIQENEIAAVQQRLNALGDSSSALERDLTTFLESTKALLANSASIDFQIQNNMTSLLLQSSVGLAARMFSYLDSYASEVVFVIYNSLGNCRPLWNLYKSVSIVLCDYGVDTLNGYWFSLGWGLFFFIPMLVVAALLANHYKTMDAATGYQEFDDIGEWDEPTDMSIDGPQAYSSRDL</sequence>
<dbReference type="PANTHER" id="PTHR22730:SF1">
    <property type="entry name" value="PROMININ-LIKE PROTEIN"/>
    <property type="match status" value="1"/>
</dbReference>
<keyword evidence="5 8" id="KW-0472">Membrane</keyword>
<evidence type="ECO:0000256" key="1">
    <source>
        <dbReference type="ARBA" id="ARBA00004141"/>
    </source>
</evidence>
<dbReference type="PANTHER" id="PTHR22730">
    <property type="entry name" value="PROMININ PROM PROTEIN"/>
    <property type="match status" value="1"/>
</dbReference>
<evidence type="ECO:0000313" key="11">
    <source>
        <dbReference type="Proteomes" id="UP001283361"/>
    </source>
</evidence>
<gene>
    <name evidence="10" type="ORF">RRG08_064060</name>
</gene>
<dbReference type="Proteomes" id="UP001283361">
    <property type="component" value="Unassembled WGS sequence"/>
</dbReference>
<keyword evidence="6" id="KW-0325">Glycoprotein</keyword>
<protein>
    <recommendedName>
        <fullName evidence="12">Prominin-1-A-like</fullName>
    </recommendedName>
</protein>
<evidence type="ECO:0000256" key="8">
    <source>
        <dbReference type="SAM" id="Phobius"/>
    </source>
</evidence>
<evidence type="ECO:0000256" key="7">
    <source>
        <dbReference type="SAM" id="Coils"/>
    </source>
</evidence>
<keyword evidence="11" id="KW-1185">Reference proteome</keyword>
<dbReference type="Pfam" id="PF05478">
    <property type="entry name" value="Prominin"/>
    <property type="match status" value="1"/>
</dbReference>
<comment type="caution">
    <text evidence="10">The sequence shown here is derived from an EMBL/GenBank/DDBJ whole genome shotgun (WGS) entry which is preliminary data.</text>
</comment>
<feature type="chain" id="PRO_5042094468" description="Prominin-1-A-like" evidence="9">
    <location>
        <begin position="26"/>
        <end position="859"/>
    </location>
</feature>
<dbReference type="EMBL" id="JAWDGP010006323">
    <property type="protein sequence ID" value="KAK3743207.1"/>
    <property type="molecule type" value="Genomic_DNA"/>
</dbReference>
<accession>A0AAE0YF04</accession>
<comment type="subcellular location">
    <subcellularLocation>
        <location evidence="1">Membrane</location>
        <topology evidence="1">Multi-pass membrane protein</topology>
    </subcellularLocation>
</comment>
<reference evidence="10" key="1">
    <citation type="journal article" date="2023" name="G3 (Bethesda)">
        <title>A reference genome for the long-term kleptoplast-retaining sea slug Elysia crispata morphotype clarki.</title>
        <authorList>
            <person name="Eastman K.E."/>
            <person name="Pendleton A.L."/>
            <person name="Shaikh M.A."/>
            <person name="Suttiyut T."/>
            <person name="Ogas R."/>
            <person name="Tomko P."/>
            <person name="Gavelis G."/>
            <person name="Widhalm J.R."/>
            <person name="Wisecaver J.H."/>
        </authorList>
    </citation>
    <scope>NUCLEOTIDE SEQUENCE</scope>
    <source>
        <strain evidence="10">ECLA1</strain>
    </source>
</reference>
<feature type="transmembrane region" description="Helical" evidence="8">
    <location>
        <begin position="797"/>
        <end position="819"/>
    </location>
</feature>
<evidence type="ECO:0000313" key="10">
    <source>
        <dbReference type="EMBL" id="KAK3743207.1"/>
    </source>
</evidence>
<feature type="transmembrane region" description="Helical" evidence="8">
    <location>
        <begin position="489"/>
        <end position="518"/>
    </location>
</feature>
<keyword evidence="7" id="KW-0175">Coiled coil</keyword>